<evidence type="ECO:0000313" key="2">
    <source>
        <dbReference type="Proteomes" id="UP000886803"/>
    </source>
</evidence>
<reference evidence="1" key="2">
    <citation type="submission" date="2021-04" db="EMBL/GenBank/DDBJ databases">
        <authorList>
            <person name="Gilroy R."/>
        </authorList>
    </citation>
    <scope>NUCLEOTIDE SEQUENCE</scope>
    <source>
        <strain evidence="1">ChiBcec8-13705</strain>
    </source>
</reference>
<comment type="caution">
    <text evidence="1">The sequence shown here is derived from an EMBL/GenBank/DDBJ whole genome shotgun (WGS) entry which is preliminary data.</text>
</comment>
<dbReference type="InterPro" id="IPR008257">
    <property type="entry name" value="Pept_M19"/>
</dbReference>
<dbReference type="Pfam" id="PF01244">
    <property type="entry name" value="Peptidase_M19"/>
    <property type="match status" value="1"/>
</dbReference>
<dbReference type="EMBL" id="DWYG01000143">
    <property type="protein sequence ID" value="HJB42522.1"/>
    <property type="molecule type" value="Genomic_DNA"/>
</dbReference>
<name>A0A9D2M7I8_9FIRM</name>
<evidence type="ECO:0000313" key="1">
    <source>
        <dbReference type="EMBL" id="HJB42522.1"/>
    </source>
</evidence>
<protein>
    <submittedName>
        <fullName evidence="1">Dipeptidase</fullName>
    </submittedName>
</protein>
<dbReference type="GO" id="GO:0070573">
    <property type="term" value="F:metallodipeptidase activity"/>
    <property type="evidence" value="ECO:0007669"/>
    <property type="project" value="InterPro"/>
</dbReference>
<gene>
    <name evidence="1" type="ORF">H9945_08490</name>
</gene>
<sequence>MKVWDLHCDTLYRLLGREDTAGEPAVEAFAKDGGMLDLAKMRAGDYLLQCFACFVGLEESPDPLVSALREADLFHRLLAAYPDDLVWVKSAADIDKLGEDGRIGAMLTIEEGAVCRDDLAILRDFYRLGVRMMTLTWNHQNGLGSPNITPDYNEDTWPVKDPGAPGLTGVGREFVAEMERLHMIVDVAHLSDAGIRDLLAIATRPFAASHSNARACCPHLRNLPDELLRAMGEKGCLIGLNYCPAFLDNTPNRKHCVGSVAQMARHAKYILNLAGEDALALGSDFDGIGGELEITGAQDLPLLAEGFVNEGIPARVVEKIFYKNARRFFRENL</sequence>
<proteinExistence type="predicted"/>
<dbReference type="PROSITE" id="PS51365">
    <property type="entry name" value="RENAL_DIPEPTIDASE_2"/>
    <property type="match status" value="1"/>
</dbReference>
<dbReference type="PANTHER" id="PTHR10443:SF12">
    <property type="entry name" value="DIPEPTIDASE"/>
    <property type="match status" value="1"/>
</dbReference>
<dbReference type="PANTHER" id="PTHR10443">
    <property type="entry name" value="MICROSOMAL DIPEPTIDASE"/>
    <property type="match status" value="1"/>
</dbReference>
<dbReference type="GO" id="GO:0006508">
    <property type="term" value="P:proteolysis"/>
    <property type="evidence" value="ECO:0007669"/>
    <property type="project" value="InterPro"/>
</dbReference>
<dbReference type="Gene3D" id="3.20.20.140">
    <property type="entry name" value="Metal-dependent hydrolases"/>
    <property type="match status" value="1"/>
</dbReference>
<dbReference type="InterPro" id="IPR032466">
    <property type="entry name" value="Metal_Hydrolase"/>
</dbReference>
<dbReference type="AlphaFoldDB" id="A0A9D2M7I8"/>
<dbReference type="SUPFAM" id="SSF51556">
    <property type="entry name" value="Metallo-dependent hydrolases"/>
    <property type="match status" value="1"/>
</dbReference>
<reference evidence="1" key="1">
    <citation type="journal article" date="2021" name="PeerJ">
        <title>Extensive microbial diversity within the chicken gut microbiome revealed by metagenomics and culture.</title>
        <authorList>
            <person name="Gilroy R."/>
            <person name="Ravi A."/>
            <person name="Getino M."/>
            <person name="Pursley I."/>
            <person name="Horton D.L."/>
            <person name="Alikhan N.F."/>
            <person name="Baker D."/>
            <person name="Gharbi K."/>
            <person name="Hall N."/>
            <person name="Watson M."/>
            <person name="Adriaenssens E.M."/>
            <person name="Foster-Nyarko E."/>
            <person name="Jarju S."/>
            <person name="Secka A."/>
            <person name="Antonio M."/>
            <person name="Oren A."/>
            <person name="Chaudhuri R.R."/>
            <person name="La Ragione R."/>
            <person name="Hildebrand F."/>
            <person name="Pallen M.J."/>
        </authorList>
    </citation>
    <scope>NUCLEOTIDE SEQUENCE</scope>
    <source>
        <strain evidence="1">ChiBcec8-13705</strain>
    </source>
</reference>
<dbReference type="Proteomes" id="UP000886803">
    <property type="component" value="Unassembled WGS sequence"/>
</dbReference>
<accession>A0A9D2M7I8</accession>
<organism evidence="1 2">
    <name type="scientific">Candidatus Gemmiger avicola</name>
    <dbReference type="NCBI Taxonomy" id="2838605"/>
    <lineage>
        <taxon>Bacteria</taxon>
        <taxon>Bacillati</taxon>
        <taxon>Bacillota</taxon>
        <taxon>Clostridia</taxon>
        <taxon>Eubacteriales</taxon>
        <taxon>Gemmiger</taxon>
    </lineage>
</organism>
<dbReference type="CDD" id="cd01301">
    <property type="entry name" value="rDP_like"/>
    <property type="match status" value="1"/>
</dbReference>